<dbReference type="EMBL" id="JAASQI010000008">
    <property type="protein sequence ID" value="NIJ59343.1"/>
    <property type="molecule type" value="Genomic_DNA"/>
</dbReference>
<reference evidence="2 3" key="1">
    <citation type="submission" date="2020-03" db="EMBL/GenBank/DDBJ databases">
        <title>Genomic Encyclopedia of Type Strains, Phase IV (KMG-IV): sequencing the most valuable type-strain genomes for metagenomic binning, comparative biology and taxonomic classification.</title>
        <authorList>
            <person name="Goeker M."/>
        </authorList>
    </citation>
    <scope>NUCLEOTIDE SEQUENCE [LARGE SCALE GENOMIC DNA]</scope>
    <source>
        <strain evidence="2 3">DSM 103870</strain>
    </source>
</reference>
<evidence type="ECO:0000313" key="3">
    <source>
        <dbReference type="Proteomes" id="UP001429580"/>
    </source>
</evidence>
<dbReference type="RefSeq" id="WP_166954556.1">
    <property type="nucleotide sequence ID" value="NZ_JAASQI010000008.1"/>
</dbReference>
<comment type="caution">
    <text evidence="2">The sequence shown here is derived from an EMBL/GenBank/DDBJ whole genome shotgun (WGS) entry which is preliminary data.</text>
</comment>
<keyword evidence="3" id="KW-1185">Reference proteome</keyword>
<name>A0ABX0V290_9HYPH</name>
<sequence length="75" mass="8088">MTAKQYQPDTTAIHDTAAVQAQRAAIEPTGKRLPPPFRALGIPALAAATRRAQGSRDTAKAAHDLPVFLRQPHYS</sequence>
<proteinExistence type="predicted"/>
<evidence type="ECO:0000313" key="2">
    <source>
        <dbReference type="EMBL" id="NIJ59343.1"/>
    </source>
</evidence>
<protein>
    <submittedName>
        <fullName evidence="2">Uncharacterized protein</fullName>
    </submittedName>
</protein>
<gene>
    <name evidence="2" type="ORF">FHS82_003198</name>
</gene>
<organism evidence="2 3">
    <name type="scientific">Pseudochelatococcus lubricantis</name>
    <dbReference type="NCBI Taxonomy" id="1538102"/>
    <lineage>
        <taxon>Bacteria</taxon>
        <taxon>Pseudomonadati</taxon>
        <taxon>Pseudomonadota</taxon>
        <taxon>Alphaproteobacteria</taxon>
        <taxon>Hyphomicrobiales</taxon>
        <taxon>Chelatococcaceae</taxon>
        <taxon>Pseudochelatococcus</taxon>
    </lineage>
</organism>
<accession>A0ABX0V290</accession>
<evidence type="ECO:0000256" key="1">
    <source>
        <dbReference type="SAM" id="MobiDB-lite"/>
    </source>
</evidence>
<dbReference type="Proteomes" id="UP001429580">
    <property type="component" value="Unassembled WGS sequence"/>
</dbReference>
<feature type="region of interest" description="Disordered" evidence="1">
    <location>
        <begin position="51"/>
        <end position="75"/>
    </location>
</feature>